<dbReference type="CDD" id="cd00609">
    <property type="entry name" value="AAT_like"/>
    <property type="match status" value="1"/>
</dbReference>
<evidence type="ECO:0000313" key="7">
    <source>
        <dbReference type="Proteomes" id="UP000475117"/>
    </source>
</evidence>
<keyword evidence="3 6" id="KW-0808">Transferase</keyword>
<accession>A0A7T7JCT9</accession>
<dbReference type="GO" id="GO:0030170">
    <property type="term" value="F:pyridoxal phosphate binding"/>
    <property type="evidence" value="ECO:0007669"/>
    <property type="project" value="InterPro"/>
</dbReference>
<dbReference type="NCBIfam" id="NF006964">
    <property type="entry name" value="PRK09440.1-2"/>
    <property type="match status" value="1"/>
</dbReference>
<reference evidence="6 7" key="1">
    <citation type="submission" date="2020-12" db="EMBL/GenBank/DDBJ databases">
        <title>Sulforoseuscoccus oceanibium gen. nov., sp. nov., a representative of the phylum Verrucomicrobia with special cytoplasmic membrane, and proposal of Sulforoseuscoccusaceae fam. nov.</title>
        <authorList>
            <person name="Xi F."/>
        </authorList>
    </citation>
    <scope>NUCLEOTIDE SEQUENCE [LARGE SCALE GENOMIC DNA]</scope>
    <source>
        <strain evidence="6 7">T37</strain>
    </source>
</reference>
<name>A0A7T7JCT9_9BACT</name>
<dbReference type="PANTHER" id="PTHR42790:SF4">
    <property type="entry name" value="VALINE--PYRUVATE AMINOTRANSFERASE"/>
    <property type="match status" value="1"/>
</dbReference>
<dbReference type="AlphaFoldDB" id="A0A7T7JCT9"/>
<dbReference type="EC" id="2.6.1.66" evidence="6"/>
<evidence type="ECO:0000259" key="5">
    <source>
        <dbReference type="Pfam" id="PF00155"/>
    </source>
</evidence>
<dbReference type="Proteomes" id="UP000475117">
    <property type="component" value="Chromosome"/>
</dbReference>
<dbReference type="GO" id="GO:0009042">
    <property type="term" value="F:valine-pyruvate transaminase activity"/>
    <property type="evidence" value="ECO:0007669"/>
    <property type="project" value="UniProtKB-EC"/>
</dbReference>
<dbReference type="PANTHER" id="PTHR42790">
    <property type="entry name" value="AMINOTRANSFERASE"/>
    <property type="match status" value="1"/>
</dbReference>
<dbReference type="SUPFAM" id="SSF53383">
    <property type="entry name" value="PLP-dependent transferases"/>
    <property type="match status" value="1"/>
</dbReference>
<keyword evidence="2 6" id="KW-0032">Aminotransferase</keyword>
<evidence type="ECO:0000313" key="6">
    <source>
        <dbReference type="EMBL" id="QQL45429.1"/>
    </source>
</evidence>
<dbReference type="InterPro" id="IPR004839">
    <property type="entry name" value="Aminotransferase_I/II_large"/>
</dbReference>
<gene>
    <name evidence="6" type="ORF">G3M56_002220</name>
</gene>
<keyword evidence="7" id="KW-1185">Reference proteome</keyword>
<dbReference type="EMBL" id="CP066776">
    <property type="protein sequence ID" value="QQL45429.1"/>
    <property type="molecule type" value="Genomic_DNA"/>
</dbReference>
<proteinExistence type="predicted"/>
<dbReference type="GO" id="GO:1901605">
    <property type="term" value="P:alpha-amino acid metabolic process"/>
    <property type="evidence" value="ECO:0007669"/>
    <property type="project" value="TreeGrafter"/>
</dbReference>
<dbReference type="Pfam" id="PF00155">
    <property type="entry name" value="Aminotran_1_2"/>
    <property type="match status" value="1"/>
</dbReference>
<sequence>MNIEKSALGSRLSSTSGIEILMDDLGKAMAEGGENVKMLGGGNPAHIPAVDALWRQRMQEILENGDQFDRMVGNYDPPGGNDKFLEALAAMLGREYGWDISADNIAVTAGGQTAFFFLFNMLAGDMPDGTRKRILLPVVPEYIGYANQGANGDIFEARHPKITHPAPHRFKYGIDFDNLNLDPQRHAAVCLSRPTNPTGNVVTDEEIAHLSALCKEAGIPLIIDGAYGTPFPNIMFNEANPVWDDHIILTLSLSKIGLPGTRTAFVIANQKIASSVRSETAIIGLSNGNVGQAIMRPLIETGDVLKLSNDVIRPHYKKQSDFALACADEFFADDLPYHIHVSEGALFLWFWFEGLPISSQELYQRLKKRDVLVVPGEPFFFGLPVEADDPWRHRHECIRVSFAMPEATVREGLRIIAEEVAAAYAPVTK</sequence>
<dbReference type="InterPro" id="IPR050859">
    <property type="entry name" value="Class-I_PLP-dep_aminotransf"/>
</dbReference>
<dbReference type="InterPro" id="IPR015421">
    <property type="entry name" value="PyrdxlP-dep_Trfase_major"/>
</dbReference>
<keyword evidence="6" id="KW-0670">Pyruvate</keyword>
<evidence type="ECO:0000256" key="2">
    <source>
        <dbReference type="ARBA" id="ARBA00022576"/>
    </source>
</evidence>
<evidence type="ECO:0000256" key="4">
    <source>
        <dbReference type="ARBA" id="ARBA00022898"/>
    </source>
</evidence>
<dbReference type="RefSeq" id="WP_235203542.1">
    <property type="nucleotide sequence ID" value="NZ_CP066776.1"/>
</dbReference>
<dbReference type="Gene3D" id="3.40.640.10">
    <property type="entry name" value="Type I PLP-dependent aspartate aminotransferase-like (Major domain)"/>
    <property type="match status" value="1"/>
</dbReference>
<dbReference type="NCBIfam" id="NF006967">
    <property type="entry name" value="PRK09440.1-5"/>
    <property type="match status" value="1"/>
</dbReference>
<keyword evidence="4" id="KW-0663">Pyridoxal phosphate</keyword>
<organism evidence="6 7">
    <name type="scientific">Sulfuriroseicoccus oceanibius</name>
    <dbReference type="NCBI Taxonomy" id="2707525"/>
    <lineage>
        <taxon>Bacteria</taxon>
        <taxon>Pseudomonadati</taxon>
        <taxon>Verrucomicrobiota</taxon>
        <taxon>Verrucomicrobiia</taxon>
        <taxon>Verrucomicrobiales</taxon>
        <taxon>Verrucomicrobiaceae</taxon>
        <taxon>Sulfuriroseicoccus</taxon>
    </lineage>
</organism>
<dbReference type="InterPro" id="IPR015424">
    <property type="entry name" value="PyrdxlP-dep_Trfase"/>
</dbReference>
<feature type="domain" description="Aminotransferase class I/classII large" evidence="5">
    <location>
        <begin position="69"/>
        <end position="415"/>
    </location>
</feature>
<protein>
    <submittedName>
        <fullName evidence="6">Valine--pyruvate transaminase</fullName>
        <ecNumber evidence="6">2.6.1.66</ecNumber>
    </submittedName>
</protein>
<comment type="cofactor">
    <cofactor evidence="1">
        <name>pyridoxal 5'-phosphate</name>
        <dbReference type="ChEBI" id="CHEBI:597326"/>
    </cofactor>
</comment>
<evidence type="ECO:0000256" key="3">
    <source>
        <dbReference type="ARBA" id="ARBA00022679"/>
    </source>
</evidence>
<dbReference type="GO" id="GO:0005829">
    <property type="term" value="C:cytosol"/>
    <property type="evidence" value="ECO:0007669"/>
    <property type="project" value="TreeGrafter"/>
</dbReference>
<dbReference type="KEGG" id="soa:G3M56_002220"/>
<evidence type="ECO:0000256" key="1">
    <source>
        <dbReference type="ARBA" id="ARBA00001933"/>
    </source>
</evidence>